<evidence type="ECO:0000313" key="2">
    <source>
        <dbReference type="EMBL" id="KAF5858246.1"/>
    </source>
</evidence>
<dbReference type="SUPFAM" id="SSF53167">
    <property type="entry name" value="Purine and uridine phosphorylases"/>
    <property type="match status" value="1"/>
</dbReference>
<dbReference type="Gene3D" id="3.40.50.1580">
    <property type="entry name" value="Nucleoside phosphorylase domain"/>
    <property type="match status" value="1"/>
</dbReference>
<dbReference type="EMBL" id="SPNV01000214">
    <property type="protein sequence ID" value="KAF5858246.1"/>
    <property type="molecule type" value="Genomic_DNA"/>
</dbReference>
<dbReference type="Gene3D" id="3.40.50.300">
    <property type="entry name" value="P-loop containing nucleotide triphosphate hydrolases"/>
    <property type="match status" value="1"/>
</dbReference>
<comment type="caution">
    <text evidence="2">The sequence shown here is derived from an EMBL/GenBank/DDBJ whole genome shotgun (WGS) entry which is preliminary data.</text>
</comment>
<evidence type="ECO:0000313" key="3">
    <source>
        <dbReference type="Proteomes" id="UP000541154"/>
    </source>
</evidence>
<dbReference type="SUPFAM" id="SSF52540">
    <property type="entry name" value="P-loop containing nucleoside triphosphate hydrolases"/>
    <property type="match status" value="1"/>
</dbReference>
<organism evidence="2 3">
    <name type="scientific">Petromyces alliaceus</name>
    <name type="common">Aspergillus alliaceus</name>
    <dbReference type="NCBI Taxonomy" id="209559"/>
    <lineage>
        <taxon>Eukaryota</taxon>
        <taxon>Fungi</taxon>
        <taxon>Dikarya</taxon>
        <taxon>Ascomycota</taxon>
        <taxon>Pezizomycotina</taxon>
        <taxon>Eurotiomycetes</taxon>
        <taxon>Eurotiomycetidae</taxon>
        <taxon>Eurotiales</taxon>
        <taxon>Aspergillaceae</taxon>
        <taxon>Aspergillus</taxon>
        <taxon>Aspergillus subgen. Circumdati</taxon>
    </lineage>
</organism>
<name>A0A8H6A062_PETAA</name>
<dbReference type="PANTHER" id="PTHR46082">
    <property type="entry name" value="ATP/GTP-BINDING PROTEIN-RELATED"/>
    <property type="match status" value="1"/>
</dbReference>
<dbReference type="InterPro" id="IPR035994">
    <property type="entry name" value="Nucleoside_phosphorylase_sf"/>
</dbReference>
<gene>
    <name evidence="2" type="ORF">ETB97_004652</name>
</gene>
<dbReference type="InterPro" id="IPR000845">
    <property type="entry name" value="Nucleoside_phosphorylase_d"/>
</dbReference>
<evidence type="ECO:0000259" key="1">
    <source>
        <dbReference type="Pfam" id="PF01048"/>
    </source>
</evidence>
<protein>
    <recommendedName>
        <fullName evidence="1">Nucleoside phosphorylase domain-containing protein</fullName>
    </recommendedName>
</protein>
<reference evidence="2 3" key="1">
    <citation type="submission" date="2019-04" db="EMBL/GenBank/DDBJ databases">
        <title>Aspergillus burnettii sp. nov., novel species from soil in southeast Queensland.</title>
        <authorList>
            <person name="Gilchrist C.L.M."/>
            <person name="Pitt J.I."/>
            <person name="Lange L."/>
            <person name="Lacey H.J."/>
            <person name="Vuong D."/>
            <person name="Midgley D.J."/>
            <person name="Greenfield P."/>
            <person name="Bradbury M."/>
            <person name="Lacey E."/>
            <person name="Busk P.K."/>
            <person name="Pilgaard B."/>
            <person name="Chooi Y.H."/>
            <person name="Piggott A.M."/>
        </authorList>
    </citation>
    <scope>NUCLEOTIDE SEQUENCE [LARGE SCALE GENOMIC DNA]</scope>
    <source>
        <strain evidence="2 3">FRR 5400</strain>
    </source>
</reference>
<accession>A0A8H6A062</accession>
<dbReference type="Proteomes" id="UP000541154">
    <property type="component" value="Unassembled WGS sequence"/>
</dbReference>
<dbReference type="GO" id="GO:0009116">
    <property type="term" value="P:nucleoside metabolic process"/>
    <property type="evidence" value="ECO:0007669"/>
    <property type="project" value="InterPro"/>
</dbReference>
<dbReference type="InterPro" id="IPR053137">
    <property type="entry name" value="NLR-like"/>
</dbReference>
<dbReference type="Pfam" id="PF01048">
    <property type="entry name" value="PNP_UDP_1"/>
    <property type="match status" value="1"/>
</dbReference>
<proteinExistence type="predicted"/>
<dbReference type="AlphaFoldDB" id="A0A8H6A062"/>
<dbReference type="GO" id="GO:0003824">
    <property type="term" value="F:catalytic activity"/>
    <property type="evidence" value="ECO:0007669"/>
    <property type="project" value="InterPro"/>
</dbReference>
<feature type="domain" description="Nucleoside phosphorylase" evidence="1">
    <location>
        <begin position="28"/>
        <end position="95"/>
    </location>
</feature>
<dbReference type="PANTHER" id="PTHR46082:SF11">
    <property type="entry name" value="AAA+ ATPASE DOMAIN-CONTAINING PROTEIN-RELATED"/>
    <property type="match status" value="1"/>
</dbReference>
<sequence length="252" mass="28261">MADQLAAECTSGLSTVLAELEHFQVASYWLTPVIHYGLIASGDQVMKDSETRDRLAQQYGILCFEMEAAGLMDGLPALVIWGICDYCDSHKQKEWQGYAALTAAAYTKWLLSAVPVSRTDWRSMNKENKVHQWMVPRARNPRFVGRQNEMAKLEEIIMMKDGPGQVAITGLGGIRKTQVPCTSYGIIEQTYMSVAQTLRLNDVEQGEVKEQIKIYLSSERDGKWLLIFDNAGDMDLWLLGDNAGPVLMDFLS</sequence>
<dbReference type="InterPro" id="IPR027417">
    <property type="entry name" value="P-loop_NTPase"/>
</dbReference>
<keyword evidence="3" id="KW-1185">Reference proteome</keyword>